<evidence type="ECO:0008006" key="4">
    <source>
        <dbReference type="Google" id="ProtNLM"/>
    </source>
</evidence>
<accession>T1JU65</accession>
<dbReference type="InterPro" id="IPR012674">
    <property type="entry name" value="Calycin"/>
</dbReference>
<organism evidence="2 3">
    <name type="scientific">Tetranychus urticae</name>
    <name type="common">Two-spotted spider mite</name>
    <dbReference type="NCBI Taxonomy" id="32264"/>
    <lineage>
        <taxon>Eukaryota</taxon>
        <taxon>Metazoa</taxon>
        <taxon>Ecdysozoa</taxon>
        <taxon>Arthropoda</taxon>
        <taxon>Chelicerata</taxon>
        <taxon>Arachnida</taxon>
        <taxon>Acari</taxon>
        <taxon>Acariformes</taxon>
        <taxon>Trombidiformes</taxon>
        <taxon>Prostigmata</taxon>
        <taxon>Eleutherengona</taxon>
        <taxon>Raphignathae</taxon>
        <taxon>Tetranychoidea</taxon>
        <taxon>Tetranychidae</taxon>
        <taxon>Tetranychus</taxon>
    </lineage>
</organism>
<evidence type="ECO:0000313" key="2">
    <source>
        <dbReference type="EnsemblMetazoa" id="tetur01g16564.1"/>
    </source>
</evidence>
<protein>
    <recommendedName>
        <fullName evidence="4">Lipocalin/cytosolic fatty-acid binding domain-containing protein</fullName>
    </recommendedName>
</protein>
<name>T1JU65_TETUR</name>
<dbReference type="Proteomes" id="UP000015104">
    <property type="component" value="Unassembled WGS sequence"/>
</dbReference>
<dbReference type="EMBL" id="CAEY01000456">
    <property type="status" value="NOT_ANNOTATED_CDS"/>
    <property type="molecule type" value="Genomic_DNA"/>
</dbReference>
<evidence type="ECO:0000313" key="3">
    <source>
        <dbReference type="Proteomes" id="UP000015104"/>
    </source>
</evidence>
<sequence>MKSTLFVALIALAISSSFAVKIKGSCPKIRQPKGPHRHFNEFVGDWKVIGRSEQTVPGTVYNTMEINHLYPGKAAVIEKGSTRDNAVMSLWNKFIEIIVGDFNGKSYDELVSEGYEPYFITFETSDGQRGKFWMPYYDNPKYEEAVLASCVKIDDSTVDVKAWFVSKTKAASASQEVKDLVKSLTGQELIQICQGDFC</sequence>
<keyword evidence="3" id="KW-1185">Reference proteome</keyword>
<dbReference type="EnsemblMetazoa" id="tetur01g16564.1">
    <property type="protein sequence ID" value="tetur01g16564.1"/>
    <property type="gene ID" value="tetur01g16564"/>
</dbReference>
<dbReference type="KEGG" id="tut:107359580"/>
<proteinExistence type="predicted"/>
<feature type="chain" id="PRO_5004580643" description="Lipocalin/cytosolic fatty-acid binding domain-containing protein" evidence="1">
    <location>
        <begin position="20"/>
        <end position="198"/>
    </location>
</feature>
<gene>
    <name evidence="2" type="primary">107359580</name>
</gene>
<evidence type="ECO:0000256" key="1">
    <source>
        <dbReference type="SAM" id="SignalP"/>
    </source>
</evidence>
<keyword evidence="1" id="KW-0732">Signal</keyword>
<dbReference type="Gene3D" id="2.40.128.20">
    <property type="match status" value="1"/>
</dbReference>
<feature type="signal peptide" evidence="1">
    <location>
        <begin position="1"/>
        <end position="19"/>
    </location>
</feature>
<reference evidence="2" key="2">
    <citation type="submission" date="2015-06" db="UniProtKB">
        <authorList>
            <consortium name="EnsemblMetazoa"/>
        </authorList>
    </citation>
    <scope>IDENTIFICATION</scope>
</reference>
<dbReference type="AlphaFoldDB" id="T1JU65"/>
<reference evidence="3" key="1">
    <citation type="submission" date="2011-08" db="EMBL/GenBank/DDBJ databases">
        <authorList>
            <person name="Rombauts S."/>
        </authorList>
    </citation>
    <scope>NUCLEOTIDE SEQUENCE</scope>
    <source>
        <strain evidence="3">London</strain>
    </source>
</reference>
<dbReference type="HOGENOM" id="CLU_1379744_0_0_1"/>